<protein>
    <submittedName>
        <fullName evidence="2">Uncharacterized protein</fullName>
    </submittedName>
</protein>
<gene>
    <name evidence="2" type="ORF">g.991</name>
</gene>
<dbReference type="EMBL" id="GECU01021021">
    <property type="protein sequence ID" value="JAS86685.1"/>
    <property type="molecule type" value="Transcribed_RNA"/>
</dbReference>
<feature type="non-terminal residue" evidence="2">
    <location>
        <position position="140"/>
    </location>
</feature>
<proteinExistence type="predicted"/>
<organism evidence="2">
    <name type="scientific">Homalodisca liturata</name>
    <dbReference type="NCBI Taxonomy" id="320908"/>
    <lineage>
        <taxon>Eukaryota</taxon>
        <taxon>Metazoa</taxon>
        <taxon>Ecdysozoa</taxon>
        <taxon>Arthropoda</taxon>
        <taxon>Hexapoda</taxon>
        <taxon>Insecta</taxon>
        <taxon>Pterygota</taxon>
        <taxon>Neoptera</taxon>
        <taxon>Paraneoptera</taxon>
        <taxon>Hemiptera</taxon>
        <taxon>Auchenorrhyncha</taxon>
        <taxon>Membracoidea</taxon>
        <taxon>Cicadellidae</taxon>
        <taxon>Cicadellinae</taxon>
        <taxon>Proconiini</taxon>
        <taxon>Homalodisca</taxon>
    </lineage>
</organism>
<evidence type="ECO:0000256" key="1">
    <source>
        <dbReference type="SAM" id="MobiDB-lite"/>
    </source>
</evidence>
<feature type="region of interest" description="Disordered" evidence="1">
    <location>
        <begin position="1"/>
        <end position="24"/>
    </location>
</feature>
<dbReference type="AlphaFoldDB" id="A0A1B6IIF0"/>
<evidence type="ECO:0000313" key="2">
    <source>
        <dbReference type="EMBL" id="JAS86685.1"/>
    </source>
</evidence>
<feature type="non-terminal residue" evidence="2">
    <location>
        <position position="1"/>
    </location>
</feature>
<accession>A0A1B6IIF0</accession>
<reference evidence="2" key="1">
    <citation type="submission" date="2015-11" db="EMBL/GenBank/DDBJ databases">
        <title>De novo transcriptome assembly of four potential Pierce s Disease insect vectors from Arizona vineyards.</title>
        <authorList>
            <person name="Tassone E.E."/>
        </authorList>
    </citation>
    <scope>NUCLEOTIDE SEQUENCE</scope>
</reference>
<name>A0A1B6IIF0_9HEMI</name>
<sequence length="140" mass="16197">ESLVRLSEKVTETQKQEDLSKQEKKKLDLEDNQLFTGESKKLASTATEIDVKVLMSEVKEFTRQIKEEVKELKPDLTPTPDGKDIFLHDEQSKTDIDFKYLSTDIDVNTLNEFKQIDNQMYLPAGPKYDDDYVEMRSTAT</sequence>